<evidence type="ECO:0000313" key="2">
    <source>
        <dbReference type="EMBL" id="CAB4793114.1"/>
    </source>
</evidence>
<gene>
    <name evidence="2" type="ORF">UFOPK2975_00789</name>
</gene>
<feature type="domain" description="HTH cro/C1-type" evidence="1">
    <location>
        <begin position="43"/>
        <end position="94"/>
    </location>
</feature>
<dbReference type="InterPro" id="IPR010982">
    <property type="entry name" value="Lambda_DNA-bd_dom_sf"/>
</dbReference>
<dbReference type="CDD" id="cd00093">
    <property type="entry name" value="HTH_XRE"/>
    <property type="match status" value="1"/>
</dbReference>
<dbReference type="Gene3D" id="1.10.260.40">
    <property type="entry name" value="lambda repressor-like DNA-binding domains"/>
    <property type="match status" value="1"/>
</dbReference>
<dbReference type="PROSITE" id="PS50943">
    <property type="entry name" value="HTH_CROC1"/>
    <property type="match status" value="1"/>
</dbReference>
<evidence type="ECO:0000259" key="1">
    <source>
        <dbReference type="PROSITE" id="PS50943"/>
    </source>
</evidence>
<accession>A0A6J6XC61</accession>
<dbReference type="EMBL" id="CAFAAG010000052">
    <property type="protein sequence ID" value="CAB4793114.1"/>
    <property type="molecule type" value="Genomic_DNA"/>
</dbReference>
<dbReference type="GO" id="GO:0003677">
    <property type="term" value="F:DNA binding"/>
    <property type="evidence" value="ECO:0007669"/>
    <property type="project" value="InterPro"/>
</dbReference>
<organism evidence="2">
    <name type="scientific">freshwater metagenome</name>
    <dbReference type="NCBI Taxonomy" id="449393"/>
    <lineage>
        <taxon>unclassified sequences</taxon>
        <taxon>metagenomes</taxon>
        <taxon>ecological metagenomes</taxon>
    </lineage>
</organism>
<protein>
    <submittedName>
        <fullName evidence="2">Unannotated protein</fullName>
    </submittedName>
</protein>
<sequence length="106" mass="12246">MTEAREYSKIRKTLRSDPARSRRLDAGYKKLLKEFRQHKLCDLRKSLEITQCELAKNMNVTQSTISQLENGVIEISLTMLHSLIDHMGGELKLLAVFDDRTVQLEV</sequence>
<dbReference type="InterPro" id="IPR001387">
    <property type="entry name" value="Cro/C1-type_HTH"/>
</dbReference>
<name>A0A6J6XC61_9ZZZZ</name>
<dbReference type="Pfam" id="PF01381">
    <property type="entry name" value="HTH_3"/>
    <property type="match status" value="1"/>
</dbReference>
<dbReference type="SUPFAM" id="SSF47413">
    <property type="entry name" value="lambda repressor-like DNA-binding domains"/>
    <property type="match status" value="1"/>
</dbReference>
<proteinExistence type="predicted"/>
<reference evidence="2" key="1">
    <citation type="submission" date="2020-05" db="EMBL/GenBank/DDBJ databases">
        <authorList>
            <person name="Chiriac C."/>
            <person name="Salcher M."/>
            <person name="Ghai R."/>
            <person name="Kavagutti S V."/>
        </authorList>
    </citation>
    <scope>NUCLEOTIDE SEQUENCE</scope>
</reference>
<dbReference type="AlphaFoldDB" id="A0A6J6XC61"/>
<dbReference type="SMART" id="SM00530">
    <property type="entry name" value="HTH_XRE"/>
    <property type="match status" value="1"/>
</dbReference>